<dbReference type="Gene3D" id="2.60.40.10">
    <property type="entry name" value="Immunoglobulins"/>
    <property type="match status" value="2"/>
</dbReference>
<dbReference type="SMART" id="SM00560">
    <property type="entry name" value="LamGL"/>
    <property type="match status" value="2"/>
</dbReference>
<feature type="repeat" description="Filamin" evidence="5">
    <location>
        <begin position="2148"/>
        <end position="2255"/>
    </location>
</feature>
<dbReference type="SUPFAM" id="SSF81296">
    <property type="entry name" value="E set domains"/>
    <property type="match status" value="2"/>
</dbReference>
<dbReference type="Gene3D" id="2.120.10.80">
    <property type="entry name" value="Kelch-type beta propeller"/>
    <property type="match status" value="1"/>
</dbReference>
<dbReference type="SMART" id="SM00557">
    <property type="entry name" value="IG_FLMN"/>
    <property type="match status" value="2"/>
</dbReference>
<dbReference type="Proteomes" id="UP000316726">
    <property type="component" value="Chromosome 4"/>
</dbReference>
<evidence type="ECO:0000256" key="4">
    <source>
        <dbReference type="ARBA" id="ARBA00023157"/>
    </source>
</evidence>
<dbReference type="InterPro" id="IPR013783">
    <property type="entry name" value="Ig-like_fold"/>
</dbReference>
<dbReference type="InterPro" id="IPR014756">
    <property type="entry name" value="Ig_E-set"/>
</dbReference>
<dbReference type="Pfam" id="PF24681">
    <property type="entry name" value="Kelch_KLHDC2_KLHL20_DRC7"/>
    <property type="match status" value="1"/>
</dbReference>
<dbReference type="InterPro" id="IPR001298">
    <property type="entry name" value="Filamin/ABP280_rpt"/>
</dbReference>
<dbReference type="PANTHER" id="PTHR46093">
    <property type="entry name" value="ACYL-COA-BINDING DOMAIN-CONTAINING PROTEIN 5"/>
    <property type="match status" value="1"/>
</dbReference>
<evidence type="ECO:0000256" key="5">
    <source>
        <dbReference type="PROSITE-ProRule" id="PRU00087"/>
    </source>
</evidence>
<evidence type="ECO:0000259" key="7">
    <source>
        <dbReference type="SMART" id="SM00560"/>
    </source>
</evidence>
<dbReference type="Pfam" id="PF00630">
    <property type="entry name" value="Filamin"/>
    <property type="match status" value="2"/>
</dbReference>
<keyword evidence="9" id="KW-1185">Reference proteome</keyword>
<dbReference type="InterPro" id="IPR006558">
    <property type="entry name" value="LamG-like"/>
</dbReference>
<dbReference type="OrthoDB" id="10251809at2759"/>
<keyword evidence="3" id="KW-0677">Repeat</keyword>
<dbReference type="InterPro" id="IPR013320">
    <property type="entry name" value="ConA-like_dom_sf"/>
</dbReference>
<evidence type="ECO:0000256" key="2">
    <source>
        <dbReference type="ARBA" id="ARBA00022729"/>
    </source>
</evidence>
<dbReference type="EMBL" id="CP031037">
    <property type="protein sequence ID" value="QDZ20585.1"/>
    <property type="molecule type" value="Genomic_DNA"/>
</dbReference>
<dbReference type="PANTHER" id="PTHR46093:SF18">
    <property type="entry name" value="FIBRONECTIN TYPE-III DOMAIN-CONTAINING PROTEIN"/>
    <property type="match status" value="1"/>
</dbReference>
<organism evidence="8 9">
    <name type="scientific">Chloropicon primus</name>
    <dbReference type="NCBI Taxonomy" id="1764295"/>
    <lineage>
        <taxon>Eukaryota</taxon>
        <taxon>Viridiplantae</taxon>
        <taxon>Chlorophyta</taxon>
        <taxon>Chloropicophyceae</taxon>
        <taxon>Chloropicales</taxon>
        <taxon>Chloropicaceae</taxon>
        <taxon>Chloropicon</taxon>
    </lineage>
</organism>
<feature type="repeat" description="Filamin" evidence="5">
    <location>
        <begin position="2252"/>
        <end position="2355"/>
    </location>
</feature>
<dbReference type="Pfam" id="PF13385">
    <property type="entry name" value="Laminin_G_3"/>
    <property type="match status" value="4"/>
</dbReference>
<name>A0A5B8MLQ6_9CHLO</name>
<feature type="domain" description="LamG-like jellyroll fold" evidence="7">
    <location>
        <begin position="1583"/>
        <end position="1716"/>
    </location>
</feature>
<proteinExistence type="predicted"/>
<evidence type="ECO:0000256" key="3">
    <source>
        <dbReference type="ARBA" id="ARBA00022737"/>
    </source>
</evidence>
<accession>A0A5B8MLQ6</accession>
<evidence type="ECO:0000313" key="8">
    <source>
        <dbReference type="EMBL" id="QDZ20585.1"/>
    </source>
</evidence>
<dbReference type="Gene3D" id="2.60.120.200">
    <property type="match status" value="5"/>
</dbReference>
<dbReference type="STRING" id="1764295.A0A5B8MLQ6"/>
<dbReference type="InterPro" id="IPR017868">
    <property type="entry name" value="Filamin/ABP280_repeat-like"/>
</dbReference>
<evidence type="ECO:0000256" key="1">
    <source>
        <dbReference type="ARBA" id="ARBA00022441"/>
    </source>
</evidence>
<dbReference type="SUPFAM" id="SSF117281">
    <property type="entry name" value="Kelch motif"/>
    <property type="match status" value="1"/>
</dbReference>
<protein>
    <recommendedName>
        <fullName evidence="7">LamG-like jellyroll fold domain-containing protein</fullName>
    </recommendedName>
</protein>
<keyword evidence="4" id="KW-1015">Disulfide bond</keyword>
<keyword evidence="1" id="KW-0880">Kelch repeat</keyword>
<reference evidence="8 9" key="1">
    <citation type="submission" date="2018-07" db="EMBL/GenBank/DDBJ databases">
        <title>The complete nuclear genome of the prasinophyte Chloropicon primus (CCMP1205).</title>
        <authorList>
            <person name="Pombert J.-F."/>
            <person name="Otis C."/>
            <person name="Turmel M."/>
            <person name="Lemieux C."/>
        </authorList>
    </citation>
    <scope>NUCLEOTIDE SEQUENCE [LARGE SCALE GENOMIC DNA]</scope>
    <source>
        <strain evidence="8 9">CCMP1205</strain>
    </source>
</reference>
<evidence type="ECO:0000313" key="9">
    <source>
        <dbReference type="Proteomes" id="UP000316726"/>
    </source>
</evidence>
<feature type="domain" description="LamG-like jellyroll fold" evidence="7">
    <location>
        <begin position="2382"/>
        <end position="2517"/>
    </location>
</feature>
<evidence type="ECO:0000256" key="6">
    <source>
        <dbReference type="SAM" id="MobiDB-lite"/>
    </source>
</evidence>
<dbReference type="PROSITE" id="PS50194">
    <property type="entry name" value="FILAMIN_REPEAT"/>
    <property type="match status" value="2"/>
</dbReference>
<gene>
    <name evidence="8" type="ORF">A3770_04p31030</name>
</gene>
<sequence length="3440" mass="368744">MNRGGAKVSRTPRRPRRVQTIGRNHLCRLALALVFLVGALSGLVGASRFRYGTLSWVPTNTIDSANDLQTVEFTIRASFRRDYEWGSYYNEQWAQTAGSSGTKVFYGSEGALREGSAGFDKSLSGCTDEALSNVFTQNACFNCPAGSTAGYFGCEYTSPHVDYKTTDSSGNGVFGERFFIRFPPKKQNDGTTDVVPCPSPFHCDAAKAETSSEYPRSTTFTTEANTVASALCDDYGNNPTKDAGKCAPWSELYGMFMGDGSSKTIELEVTDVNSDDSSRLGNSVTGVGTFTHAYKRNTADPFVAFFTGGERFYECDYPANPLSSTGACDGSLNVLLNNNQQGRYRLEVEVWLKGDGNRSPVVHQPPVLPIPHQLPGIRAKFQIAAMDPDGDALTFRFGDKIEMGGITRSKTEAFPYSQNVGLTGQARASYDTTGKILANFGLEYGPYECDIASKAFSLTGRCPSDREPQEISGLSTHSFTSSVPGLVEWNTWTATDGSPCAHGSPVEGVDCAKLRSGFYNMVVMVSDKSDARASGVKVPVDFMTYLYDGPMHFCDKNCKKGFKPGLATHADLDGVHESCSVCGYGEGNMTLSSCHPEIADGECGITHSVWNSHEQILETSIVPNPTSACKMNTAPVFATTGLVNGILNNPRLDMYEKSVQAGAQQKPAVTKYLGETFEFYVTAVDTDDCADLSVHAVGLPVGATLSTPEVSSDSQGKKVRRKFTWDSIGGSDTRPTESLVCFYASDNYLVTAEPYYCIELHLQEKPGKEEETLLRFDCKLALNWEPNLKRFVVVEGSSRYYTASSYEDYTWHHAMVSIDEGGLGKLYVDGATQELEIHVGLDSSDSATYDKGTGVGNFFQTTQYPNKCDGTSSSSRRRNLQSDMYGGMYSATDGYTQAEAGLDPAGTSCCSFRMAEGCTDDSTHTFDGLMDEVAVWNRVLDEDEVASTLFHMPKSLASRELEGPRGDQVDFAAGRTLYSRFNNPCTEGPALSTAVSDESGKSAYTGDTADERDDGVTVAAGRKYVYTGVPWATPSVTHTTVDNSSLPIDGDITIVLYGVGFAKSPFMKCVSGLDTGAASDVGAYDYGYKNEGSTTLVSDGSELSQVMVSAATVSHQPNDLLPHLVVESDRHPAQKTYEGQLRSDWHVTTEDKAAASGGNMRFGNIPPFQAMPDHSWMGNNLRESFIYGSYEAAICKLPKGIYPSQSYYLGLSNDAGISGSPKHKDMTYSEFSMKTSATASVQLTTEAKGKTFALWFLPEQEGDATLLLLSNNLAVLWQNRQIKLMDSSNVLTTSGALDLNEWHHVTVVVDDDDNARVYTDGDASSPAPVASVLGGYSLINLANGFVGYVDELKVLKEAVDQSKVHDVMFTRYAQTGDVYYRFNTNTGYIATPLQTAVSIVPTAVPWEPVSVKTIKLRNQIHDVSERMSERMHVAMVGGEEVVVEGFNMAPSKWLKCNFGSYGEHTPSVEQNLANVKNAVGSALGEGTLDRPDGRTYNAVQSDLRKLDRSGSTVSSNMTKISDKSFKCDLPAFDDVALTKLGFGEVIHPEPVSVEVMEVSLGCDGSSFVEGFSSASSMIETNYNGYSMALWAKSDYLHFGGSQTVLAFQTLAGQTSASITYDGKAFGYYDNKIQEVRSEITHAYNAWYHVAVTVNDEGEGTLYLDGDFAKNFTTSATPFPSNKLTLCAGLDSSGKGENFFLGFVDEVYVFKGALSADQVKSLTVNAEADQVVANLGSTVSFYTSKGDSNFDIEGMSEYKSDVPWAPTGSSSSSTPSSSGSSQDVVLVLLGATGQRNKPWGTFASSHPDSILALSGDGSDIKVVPTSDYYNAISARGSLTDETACAYMRVNYPSPHLGTIGGFKLYCLTKSATEGNMVYVNGRGATALEASVLQEPLKTLFSGTTLLAGLDATLAEVWLFDRTLTAEEVDARYKVDDQAVDLSKTPVYLGLPGESSFPQVSSFEFWVKPAAFDTESVLLRTSNFEIGFSGTPGSGGSLRAVVNVSESGCTCTSCLAYEEHTSWKATLMPNTWAHVGIGITGKTMLFFVDGILVDEVTFQDAQALSTYSALDGDDFLAVGEDFDGLLYDIRLSTAAKKSSSYRTTTQCPTTEESGDIYFPLNTGFSGEYDAQSGVRVRIPQKSAWTDASFDDATYLPATSFYGPGLTQATSGTPGRFTITANTACLRKRKGGGDNFEVEFQSSADGTKTTMSALDDNDGNYHVSYLGLQCGTHQMSVSSNGTLVQAFTVDVAPSSTSASASHVVDLNSIASPNVIGCFGSFARFNIQSMDDYGCKSGIDGSDKWVASITGPDSFVVNGVHTMNGLYEVSFVPPAEGKYTVEVKLGDTTVTHFCIEVCVGSSMYFYGDNAVEFADAGDTFSLDGNTGLTMEAWVKPLSDSGRDAYILLKDSHSQKDKYIKGYELALTDSLSSVSASVYVGAGEIRSISAPISSFTTWTHLSVVYTGAEMNVYVNGVLKASKPFAESKPVHVNPYSHPLTVGYGFSGMVDEVKVFSYGKSASQVVESMYCPAFLEKTKLVAYVGFNKASEGLAPTALTGTKTSGSLTGVKGTAVGPTPAGQVTDTDTPYASASGQGVGTIGAAYTKADMSSTTTAGLFIMSLEAKDKCGFRYTGTHLQAEDPSSPGYNSQGVKVHFKPFERKYLKTEPAHVIGEAIAGTIYPNIDFRCGTNGGIDGTNSVTAQLSKAGNYSVTVSVGGEISSEHEILVTPAEFAAFEVIQPAFANIVAGVSSSLGIVLMDSHGNSINEFYDSLHETDFGGESWSQLVHGDSGSDDAAAESSRVSDDLKKLRVTSHAFDFVYDGVDTMMRVFFHAPGNHTIEIEADTAPHPTVHTFSVMVNQADDWVSALTNGLEAPTETDRLKPTVVAYGKDLFVWGGARAQGGLPVEYKSDMYKLSNGLAMKDSLAYKRTIGSLGNLKASSAGGDVVLELTLNTLEIIGMGRMSSSCMDMVFTLPNNGHKLPHYIHPIPGCMAEDTKVFLRIPQGTEAASLDMYYGNSHMVESGGVSDEEEAKKVFDVVQDVGNMSPSSATVQPYKLLATLYDSHASAASQWISPNYRDGSTEFVAAGVHTVSHADKYCTASPWKASSLARSQGHHSIEIVGTKDSTTITMDGVVIKQDSVGSKFEGVTVSSQFVTDGLVYVMPYSSGLSPVSSSGTAGDERVSWVSDRSWQPVATTGSPTARYGQAGSLLKDTYYLFGGERSGYAFSDLWTFDFASSAFSFVPVASASPSGRYDHAAVALDGETFVVIGGRDSAGNAHRDMWAYTTSTNAWSKVGEIASPAFGLAAASAGGDVYVFGGMEPAGLVSNRFQKCTPQVLGGSLSFTCSDITGGCPLELGQSVLDVGISPRYEHSMFTYGADVYVYGGGSSSSEMADPKIYKFEPSSCGWSVANSNFVPYNGFAGPMEDGLFLHTTDANGLLMAPL</sequence>
<dbReference type="SUPFAM" id="SSF49899">
    <property type="entry name" value="Concanavalin A-like lectins/glucanases"/>
    <property type="match status" value="5"/>
</dbReference>
<feature type="region of interest" description="Disordered" evidence="6">
    <location>
        <begin position="989"/>
        <end position="1012"/>
    </location>
</feature>
<keyword evidence="2" id="KW-0732">Signal</keyword>
<dbReference type="InterPro" id="IPR015915">
    <property type="entry name" value="Kelch-typ_b-propeller"/>
</dbReference>